<name>A0A9D1ZAD5_9ACTN</name>
<dbReference type="AlphaFoldDB" id="A0A9D1ZAD5"/>
<dbReference type="GO" id="GO:0000271">
    <property type="term" value="P:polysaccharide biosynthetic process"/>
    <property type="evidence" value="ECO:0007669"/>
    <property type="project" value="InterPro"/>
</dbReference>
<feature type="transmembrane region" description="Helical" evidence="6">
    <location>
        <begin position="75"/>
        <end position="97"/>
    </location>
</feature>
<proteinExistence type="inferred from homology"/>
<feature type="transmembrane region" description="Helical" evidence="6">
    <location>
        <begin position="103"/>
        <end position="124"/>
    </location>
</feature>
<feature type="transmembrane region" description="Helical" evidence="6">
    <location>
        <begin position="12"/>
        <end position="32"/>
    </location>
</feature>
<reference evidence="8" key="2">
    <citation type="submission" date="2021-04" db="EMBL/GenBank/DDBJ databases">
        <authorList>
            <person name="Gilroy R."/>
        </authorList>
    </citation>
    <scope>NUCLEOTIDE SEQUENCE</scope>
    <source>
        <strain evidence="8">ChiHjej10B9-743</strain>
    </source>
</reference>
<comment type="caution">
    <text evidence="8">The sequence shown here is derived from an EMBL/GenBank/DDBJ whole genome shotgun (WGS) entry which is preliminary data.</text>
</comment>
<dbReference type="PANTHER" id="PTHR38459:SF1">
    <property type="entry name" value="PROPHAGE BACTOPRENOL-LINKED GLUCOSE TRANSLOCASE HOMOLOG"/>
    <property type="match status" value="1"/>
</dbReference>
<accession>A0A9D1ZAD5</accession>
<dbReference type="InterPro" id="IPR051401">
    <property type="entry name" value="GtrA_CellWall_Glycosyl"/>
</dbReference>
<evidence type="ECO:0000256" key="1">
    <source>
        <dbReference type="ARBA" id="ARBA00004141"/>
    </source>
</evidence>
<dbReference type="Pfam" id="PF04138">
    <property type="entry name" value="GtrA_DPMS_TM"/>
    <property type="match status" value="1"/>
</dbReference>
<evidence type="ECO:0000313" key="8">
    <source>
        <dbReference type="EMBL" id="HIY79075.1"/>
    </source>
</evidence>
<evidence type="ECO:0000256" key="2">
    <source>
        <dbReference type="ARBA" id="ARBA00009399"/>
    </source>
</evidence>
<dbReference type="InterPro" id="IPR007267">
    <property type="entry name" value="GtrA_DPMS_TM"/>
</dbReference>
<dbReference type="PANTHER" id="PTHR38459">
    <property type="entry name" value="PROPHAGE BACTOPRENOL-LINKED GLUCOSE TRANSLOCASE HOMOLOG"/>
    <property type="match status" value="1"/>
</dbReference>
<evidence type="ECO:0000256" key="3">
    <source>
        <dbReference type="ARBA" id="ARBA00022692"/>
    </source>
</evidence>
<dbReference type="Proteomes" id="UP000824133">
    <property type="component" value="Unassembled WGS sequence"/>
</dbReference>
<comment type="similarity">
    <text evidence="2">Belongs to the GtrA family.</text>
</comment>
<evidence type="ECO:0000313" key="9">
    <source>
        <dbReference type="Proteomes" id="UP000824133"/>
    </source>
</evidence>
<evidence type="ECO:0000256" key="4">
    <source>
        <dbReference type="ARBA" id="ARBA00022989"/>
    </source>
</evidence>
<organism evidence="8 9">
    <name type="scientific">Candidatus Olsenella excrementavium</name>
    <dbReference type="NCBI Taxonomy" id="2838709"/>
    <lineage>
        <taxon>Bacteria</taxon>
        <taxon>Bacillati</taxon>
        <taxon>Actinomycetota</taxon>
        <taxon>Coriobacteriia</taxon>
        <taxon>Coriobacteriales</taxon>
        <taxon>Atopobiaceae</taxon>
        <taxon>Olsenella</taxon>
    </lineage>
</organism>
<gene>
    <name evidence="8" type="ORF">IAA42_01385</name>
</gene>
<evidence type="ECO:0000256" key="5">
    <source>
        <dbReference type="ARBA" id="ARBA00023136"/>
    </source>
</evidence>
<evidence type="ECO:0000259" key="7">
    <source>
        <dbReference type="Pfam" id="PF04138"/>
    </source>
</evidence>
<evidence type="ECO:0000256" key="6">
    <source>
        <dbReference type="SAM" id="Phobius"/>
    </source>
</evidence>
<dbReference type="EMBL" id="DXCP01000006">
    <property type="protein sequence ID" value="HIY79075.1"/>
    <property type="molecule type" value="Genomic_DNA"/>
</dbReference>
<reference evidence="8" key="1">
    <citation type="journal article" date="2021" name="PeerJ">
        <title>Extensive microbial diversity within the chicken gut microbiome revealed by metagenomics and culture.</title>
        <authorList>
            <person name="Gilroy R."/>
            <person name="Ravi A."/>
            <person name="Getino M."/>
            <person name="Pursley I."/>
            <person name="Horton D.L."/>
            <person name="Alikhan N.F."/>
            <person name="Baker D."/>
            <person name="Gharbi K."/>
            <person name="Hall N."/>
            <person name="Watson M."/>
            <person name="Adriaenssens E.M."/>
            <person name="Foster-Nyarko E."/>
            <person name="Jarju S."/>
            <person name="Secka A."/>
            <person name="Antonio M."/>
            <person name="Oren A."/>
            <person name="Chaudhuri R.R."/>
            <person name="La Ragione R."/>
            <person name="Hildebrand F."/>
            <person name="Pallen M.J."/>
        </authorList>
    </citation>
    <scope>NUCLEOTIDE SEQUENCE</scope>
    <source>
        <strain evidence="8">ChiHjej10B9-743</strain>
    </source>
</reference>
<feature type="domain" description="GtrA/DPMS transmembrane" evidence="7">
    <location>
        <begin position="12"/>
        <end position="129"/>
    </location>
</feature>
<comment type="subcellular location">
    <subcellularLocation>
        <location evidence="1">Membrane</location>
        <topology evidence="1">Multi-pass membrane protein</topology>
    </subcellularLocation>
</comment>
<keyword evidence="5 6" id="KW-0472">Membrane</keyword>
<feature type="transmembrane region" description="Helical" evidence="6">
    <location>
        <begin position="44"/>
        <end position="63"/>
    </location>
</feature>
<dbReference type="GO" id="GO:0005886">
    <property type="term" value="C:plasma membrane"/>
    <property type="evidence" value="ECO:0007669"/>
    <property type="project" value="TreeGrafter"/>
</dbReference>
<keyword evidence="3 6" id="KW-0812">Transmembrane</keyword>
<keyword evidence="4 6" id="KW-1133">Transmembrane helix</keyword>
<protein>
    <submittedName>
        <fullName evidence="8">GtrA family protein</fullName>
    </submittedName>
</protein>
<sequence length="133" mass="14720">MDLKPLIEQFLKFGVVGIVAFIVDYGILMLLSQGLGWDPVFSSVISFVVSVVVNYVGSMHFVFERRDDLSRRREFSMFVTLSAIGLVINSACIWVGTGIFGSGALSVSVTKVVATIIVSVWNFVSRKHWLEAK</sequence>